<dbReference type="InterPro" id="IPR010743">
    <property type="entry name" value="Methionine_synth_MetW"/>
</dbReference>
<dbReference type="SUPFAM" id="SSF53335">
    <property type="entry name" value="S-adenosyl-L-methionine-dependent methyltransferases"/>
    <property type="match status" value="1"/>
</dbReference>
<dbReference type="AlphaFoldDB" id="N2BLE4"/>
<dbReference type="eggNOG" id="COG0500">
    <property type="taxonomic scope" value="Bacteria"/>
</dbReference>
<dbReference type="InterPro" id="IPR029063">
    <property type="entry name" value="SAM-dependent_MTases_sf"/>
</dbReference>
<comment type="caution">
    <text evidence="1">The sequence shown here is derived from an EMBL/GenBank/DDBJ whole genome shotgun (WGS) entry which is preliminary data.</text>
</comment>
<dbReference type="STRING" id="1235802.C823_00365"/>
<reference evidence="1 2" key="1">
    <citation type="journal article" date="2014" name="Genome Announc.">
        <title>Draft genome sequences of the altered schaedler flora, a defined bacterial community from gnotobiotic mice.</title>
        <authorList>
            <person name="Wannemuehler M.J."/>
            <person name="Overstreet A.M."/>
            <person name="Ward D.V."/>
            <person name="Phillips G.J."/>
        </authorList>
    </citation>
    <scope>NUCLEOTIDE SEQUENCE [LARGE SCALE GENOMIC DNA]</scope>
    <source>
        <strain evidence="1 2">ASF492</strain>
    </source>
</reference>
<dbReference type="EMBL" id="AQFT01000010">
    <property type="protein sequence ID" value="EMZ37639.1"/>
    <property type="molecule type" value="Genomic_DNA"/>
</dbReference>
<dbReference type="HOGENOM" id="CLU_1233498_0_0_9"/>
<keyword evidence="2" id="KW-1185">Reference proteome</keyword>
<accession>N2BLE4</accession>
<organism evidence="1 2">
    <name type="scientific">Eubacterium plexicaudatum ASF492</name>
    <dbReference type="NCBI Taxonomy" id="1235802"/>
    <lineage>
        <taxon>Bacteria</taxon>
        <taxon>Bacillati</taxon>
        <taxon>Bacillota</taxon>
        <taxon>Clostridia</taxon>
        <taxon>Eubacteriales</taxon>
        <taxon>Eubacteriaceae</taxon>
        <taxon>Eubacterium</taxon>
    </lineage>
</organism>
<dbReference type="PATRIC" id="fig|1235802.3.peg.386"/>
<dbReference type="CDD" id="cd02440">
    <property type="entry name" value="AdoMet_MTases"/>
    <property type="match status" value="1"/>
</dbReference>
<proteinExistence type="predicted"/>
<evidence type="ECO:0000313" key="2">
    <source>
        <dbReference type="Proteomes" id="UP000012589"/>
    </source>
</evidence>
<gene>
    <name evidence="1" type="ORF">C823_00365</name>
</gene>
<dbReference type="Pfam" id="PF07021">
    <property type="entry name" value="MetW"/>
    <property type="match status" value="1"/>
</dbReference>
<dbReference type="Proteomes" id="UP000012589">
    <property type="component" value="Unassembled WGS sequence"/>
</dbReference>
<protein>
    <recommendedName>
        <fullName evidence="3">Methyltransferase domain-containing protein</fullName>
    </recommendedName>
</protein>
<name>N2BLE4_9FIRM</name>
<evidence type="ECO:0000313" key="1">
    <source>
        <dbReference type="EMBL" id="EMZ37639.1"/>
    </source>
</evidence>
<dbReference type="Gene3D" id="3.40.50.150">
    <property type="entry name" value="Vaccinia Virus protein VP39"/>
    <property type="match status" value="1"/>
</dbReference>
<sequence length="224" mass="26189">MLYQEFPNIRNDVEALKDMDRQLSDHMENMKQCFEFEKQRIENEKQYLNSRLHEVAERLERIESTVDMHGVKLSGIIRTRQNAESVLQEKQSRRCKEKMCASEPGYVENSYDGIDYFDFENHFRGSRAHVKRSQEIYVKYFEGRNHVIDLGCGRGEFLELLIENGIQGYGVDLYQEFVDLCLQKQLPAVCGDVLEALQQEKETDGIFAGQLYRTFGFAAINKAY</sequence>
<evidence type="ECO:0008006" key="3">
    <source>
        <dbReference type="Google" id="ProtNLM"/>
    </source>
</evidence>